<protein>
    <submittedName>
        <fullName evidence="1">Uncharacterized protein</fullName>
    </submittedName>
</protein>
<evidence type="ECO:0000313" key="1">
    <source>
        <dbReference type="EMBL" id="SDO77693.1"/>
    </source>
</evidence>
<gene>
    <name evidence="1" type="ORF">SAMN05216213_10240</name>
</gene>
<accession>A0A1H0MBA5</accession>
<keyword evidence="2" id="KW-1185">Reference proteome</keyword>
<sequence>MSRNHQSFYERVERDLARLDRLKSSDRGVLESLLFYLLGYIEGFHEAGAISGNECGRLTQRARAAAVVSAKPEVSAHDQPEPVPASAPQGLRLPELLCPQSAGQGVRLSPSPARRELRLLCLLGKPKLGSARWRHLPVHTLRRMPPRAMVVGKWSEDIFDAGLYLLEAHAVEPTAEVLARCERHRQTNALRAPARTVRTGGVSA</sequence>
<dbReference type="Proteomes" id="UP000199460">
    <property type="component" value="Unassembled WGS sequence"/>
</dbReference>
<dbReference type="EMBL" id="FNJJ01000002">
    <property type="protein sequence ID" value="SDO77693.1"/>
    <property type="molecule type" value="Genomic_DNA"/>
</dbReference>
<dbReference type="AlphaFoldDB" id="A0A1H0MBA5"/>
<name>A0A1H0MBA5_9GAMM</name>
<organism evidence="1 2">
    <name type="scientific">Ectopseudomonas guguanensis</name>
    <dbReference type="NCBI Taxonomy" id="1198456"/>
    <lineage>
        <taxon>Bacteria</taxon>
        <taxon>Pseudomonadati</taxon>
        <taxon>Pseudomonadota</taxon>
        <taxon>Gammaproteobacteria</taxon>
        <taxon>Pseudomonadales</taxon>
        <taxon>Pseudomonadaceae</taxon>
        <taxon>Ectopseudomonas</taxon>
    </lineage>
</organism>
<reference evidence="2" key="1">
    <citation type="submission" date="2016-10" db="EMBL/GenBank/DDBJ databases">
        <authorList>
            <person name="Varghese N."/>
            <person name="Submissions S."/>
        </authorList>
    </citation>
    <scope>NUCLEOTIDE SEQUENCE [LARGE SCALE GENOMIC DNA]</scope>
    <source>
        <strain evidence="2">JCM 18416</strain>
    </source>
</reference>
<proteinExistence type="predicted"/>
<evidence type="ECO:0000313" key="2">
    <source>
        <dbReference type="Proteomes" id="UP000199460"/>
    </source>
</evidence>